<keyword evidence="2" id="KW-1185">Reference proteome</keyword>
<comment type="caution">
    <text evidence="1">The sequence shown here is derived from an EMBL/GenBank/DDBJ whole genome shotgun (WGS) entry which is preliminary data.</text>
</comment>
<dbReference type="OrthoDB" id="1740536at2759"/>
<proteinExistence type="predicted"/>
<dbReference type="Proteomes" id="UP001153076">
    <property type="component" value="Unassembled WGS sequence"/>
</dbReference>
<dbReference type="AlphaFoldDB" id="A0A9Q1K626"/>
<gene>
    <name evidence="1" type="ORF">Cgig2_002043</name>
</gene>
<evidence type="ECO:0000313" key="2">
    <source>
        <dbReference type="Proteomes" id="UP001153076"/>
    </source>
</evidence>
<reference evidence="1" key="1">
    <citation type="submission" date="2022-04" db="EMBL/GenBank/DDBJ databases">
        <title>Carnegiea gigantea Genome sequencing and assembly v2.</title>
        <authorList>
            <person name="Copetti D."/>
            <person name="Sanderson M.J."/>
            <person name="Burquez A."/>
            <person name="Wojciechowski M.F."/>
        </authorList>
    </citation>
    <scope>NUCLEOTIDE SEQUENCE</scope>
    <source>
        <strain evidence="1">SGP5-SGP5p</strain>
        <tissue evidence="1">Aerial part</tissue>
    </source>
</reference>
<name>A0A9Q1K626_9CARY</name>
<evidence type="ECO:0000313" key="1">
    <source>
        <dbReference type="EMBL" id="KAJ8437076.1"/>
    </source>
</evidence>
<protein>
    <recommendedName>
        <fullName evidence="3">Reverse transcriptase domain-containing protein</fullName>
    </recommendedName>
</protein>
<sequence>MEKRVSIGRLKILHGGMVSLPLRVPKRIQWIALLLGEPDGMRSKGSPLVPDKRLGEAPKKEFLRWLAKIWNKNNYCEYHEDYGHTTFECHELKKSVHELVDHGQLNRFLRRGGGRGRNLRDPEGKKDNDADCNTKIIVTIIRGIDDKELNMGYQKAQI</sequence>
<dbReference type="EMBL" id="JAKOGI010000318">
    <property type="protein sequence ID" value="KAJ8437076.1"/>
    <property type="molecule type" value="Genomic_DNA"/>
</dbReference>
<organism evidence="1 2">
    <name type="scientific">Carnegiea gigantea</name>
    <dbReference type="NCBI Taxonomy" id="171969"/>
    <lineage>
        <taxon>Eukaryota</taxon>
        <taxon>Viridiplantae</taxon>
        <taxon>Streptophyta</taxon>
        <taxon>Embryophyta</taxon>
        <taxon>Tracheophyta</taxon>
        <taxon>Spermatophyta</taxon>
        <taxon>Magnoliopsida</taxon>
        <taxon>eudicotyledons</taxon>
        <taxon>Gunneridae</taxon>
        <taxon>Pentapetalae</taxon>
        <taxon>Caryophyllales</taxon>
        <taxon>Cactineae</taxon>
        <taxon>Cactaceae</taxon>
        <taxon>Cactoideae</taxon>
        <taxon>Echinocereeae</taxon>
        <taxon>Carnegiea</taxon>
    </lineage>
</organism>
<evidence type="ECO:0008006" key="3">
    <source>
        <dbReference type="Google" id="ProtNLM"/>
    </source>
</evidence>
<accession>A0A9Q1K626</accession>